<evidence type="ECO:0000313" key="2">
    <source>
        <dbReference type="EMBL" id="EJK48001.1"/>
    </source>
</evidence>
<dbReference type="InterPro" id="IPR014990">
    <property type="entry name" value="DUF1838"/>
</dbReference>
<feature type="compositionally biased region" description="Polar residues" evidence="1">
    <location>
        <begin position="16"/>
        <end position="37"/>
    </location>
</feature>
<comment type="caution">
    <text evidence="2">The sequence shown here is derived from an EMBL/GenBank/DDBJ whole genome shotgun (WGS) entry which is preliminary data.</text>
</comment>
<feature type="region of interest" description="Disordered" evidence="1">
    <location>
        <begin position="14"/>
        <end position="48"/>
    </location>
</feature>
<organism evidence="2 3">
    <name type="scientific">Thalassiosira oceanica</name>
    <name type="common">Marine diatom</name>
    <dbReference type="NCBI Taxonomy" id="159749"/>
    <lineage>
        <taxon>Eukaryota</taxon>
        <taxon>Sar</taxon>
        <taxon>Stramenopiles</taxon>
        <taxon>Ochrophyta</taxon>
        <taxon>Bacillariophyta</taxon>
        <taxon>Coscinodiscophyceae</taxon>
        <taxon>Thalassiosirophycidae</taxon>
        <taxon>Thalassiosirales</taxon>
        <taxon>Thalassiosiraceae</taxon>
        <taxon>Thalassiosira</taxon>
    </lineage>
</organism>
<sequence length="396" mass="44337">MSYDTWGNKFGGSVDSAVTPSRSDVPSAKNSTRSVVWTKSHGDEDDGRQVKRHYVSNSGWMRWFWLTSALLRATADSHAAPSKASSKAKVPSSSAGNRESLQDSKQLCDNDKTAQTLQLQEIVSIAGMTNGGDPFTQALDGTSSSLARQRTTSDTFETWGKMRLGLGDGPGSNNEGVFWVGGGYLYEAHSGKELAVFEGFDIGKGVRLSDNHIRQISRKIFWFRDPITGEIMEDFEGKEVKPIVYDSQMIDYFRADDSITYSVEASLRNLKGELPKMKITSQMVGPRQMMIQVPVFIDVEIPGRGKYQAWEFYDYSVDPSFPADRPPTASWCRQGSVPPFNMDSKAVLRFSGYRCDRFEDLPDRMKEEVVRNHPHFVSPPEDEKEVEGVLGKFDDR</sequence>
<evidence type="ECO:0000256" key="1">
    <source>
        <dbReference type="SAM" id="MobiDB-lite"/>
    </source>
</evidence>
<protein>
    <submittedName>
        <fullName evidence="2">Uncharacterized protein</fullName>
    </submittedName>
</protein>
<evidence type="ECO:0000313" key="3">
    <source>
        <dbReference type="Proteomes" id="UP000266841"/>
    </source>
</evidence>
<accession>K0RGA4</accession>
<feature type="compositionally biased region" description="Low complexity" evidence="1">
    <location>
        <begin position="78"/>
        <end position="95"/>
    </location>
</feature>
<keyword evidence="3" id="KW-1185">Reference proteome</keyword>
<dbReference type="OrthoDB" id="43658at2759"/>
<gene>
    <name evidence="2" type="ORF">THAOC_33239</name>
</gene>
<reference evidence="2 3" key="1">
    <citation type="journal article" date="2012" name="Genome Biol.">
        <title>Genome and low-iron response of an oceanic diatom adapted to chronic iron limitation.</title>
        <authorList>
            <person name="Lommer M."/>
            <person name="Specht M."/>
            <person name="Roy A.S."/>
            <person name="Kraemer L."/>
            <person name="Andreson R."/>
            <person name="Gutowska M.A."/>
            <person name="Wolf J."/>
            <person name="Bergner S.V."/>
            <person name="Schilhabel M.B."/>
            <person name="Klostermeier U.C."/>
            <person name="Beiko R.G."/>
            <person name="Rosenstiel P."/>
            <person name="Hippler M."/>
            <person name="Laroche J."/>
        </authorList>
    </citation>
    <scope>NUCLEOTIDE SEQUENCE [LARGE SCALE GENOMIC DNA]</scope>
    <source>
        <strain evidence="2 3">CCMP1005</strain>
    </source>
</reference>
<feature type="region of interest" description="Disordered" evidence="1">
    <location>
        <begin position="78"/>
        <end position="104"/>
    </location>
</feature>
<name>K0RGA4_THAOC</name>
<dbReference type="EMBL" id="AGNL01046389">
    <property type="protein sequence ID" value="EJK48001.1"/>
    <property type="molecule type" value="Genomic_DNA"/>
</dbReference>
<dbReference type="Pfam" id="PF08894">
    <property type="entry name" value="DUF1838"/>
    <property type="match status" value="1"/>
</dbReference>
<dbReference type="eggNOG" id="ENOG502SVRE">
    <property type="taxonomic scope" value="Eukaryota"/>
</dbReference>
<feature type="region of interest" description="Disordered" evidence="1">
    <location>
        <begin position="375"/>
        <end position="396"/>
    </location>
</feature>
<dbReference type="Proteomes" id="UP000266841">
    <property type="component" value="Unassembled WGS sequence"/>
</dbReference>
<dbReference type="AlphaFoldDB" id="K0RGA4"/>
<proteinExistence type="predicted"/>